<gene>
    <name evidence="2" type="ORF">GORHZ_200_00320</name>
</gene>
<keyword evidence="3" id="KW-1185">Reference proteome</keyword>
<feature type="region of interest" description="Disordered" evidence="1">
    <location>
        <begin position="134"/>
        <end position="153"/>
    </location>
</feature>
<organism evidence="2 3">
    <name type="scientific">Gordonia rhizosphera NBRC 16068</name>
    <dbReference type="NCBI Taxonomy" id="1108045"/>
    <lineage>
        <taxon>Bacteria</taxon>
        <taxon>Bacillati</taxon>
        <taxon>Actinomycetota</taxon>
        <taxon>Actinomycetes</taxon>
        <taxon>Mycobacteriales</taxon>
        <taxon>Gordoniaceae</taxon>
        <taxon>Gordonia</taxon>
    </lineage>
</organism>
<evidence type="ECO:0000313" key="3">
    <source>
        <dbReference type="Proteomes" id="UP000008363"/>
    </source>
</evidence>
<reference evidence="2 3" key="1">
    <citation type="submission" date="2012-08" db="EMBL/GenBank/DDBJ databases">
        <title>Whole genome shotgun sequence of Gordonia rhizosphera NBRC 16068.</title>
        <authorList>
            <person name="Takarada H."/>
            <person name="Isaki S."/>
            <person name="Hosoyama A."/>
            <person name="Tsuchikane K."/>
            <person name="Katsumata H."/>
            <person name="Baba S."/>
            <person name="Ohji S."/>
            <person name="Yamazaki S."/>
            <person name="Fujita N."/>
        </authorList>
    </citation>
    <scope>NUCLEOTIDE SEQUENCE [LARGE SCALE GENOMIC DNA]</scope>
    <source>
        <strain evidence="2 3">NBRC 16068</strain>
    </source>
</reference>
<accession>K6W1E8</accession>
<comment type="caution">
    <text evidence="2">The sequence shown here is derived from an EMBL/GenBank/DDBJ whole genome shotgun (WGS) entry which is preliminary data.</text>
</comment>
<evidence type="ECO:0000256" key="1">
    <source>
        <dbReference type="SAM" id="MobiDB-lite"/>
    </source>
</evidence>
<dbReference type="Proteomes" id="UP000008363">
    <property type="component" value="Unassembled WGS sequence"/>
</dbReference>
<protein>
    <submittedName>
        <fullName evidence="2">Uncharacterized protein</fullName>
    </submittedName>
</protein>
<sequence>MFDIFRSHKEVVVADDPESILEAVNDRAITRLLVDDVAEHPADVLPDTRASAARRIQTVLAYRPSGRVADADVTVTGNDVSEHYVRAVMTDLRDSPRRTLQPPPGRQVVVGHRLTDLTFGYHLIETATAPAQCGGRRRCGSVLPRENRDQTRS</sequence>
<dbReference type="RefSeq" id="WP_006337845.1">
    <property type="nucleotide sequence ID" value="NZ_BAHC01000200.1"/>
</dbReference>
<name>K6W1E8_9ACTN</name>
<proteinExistence type="predicted"/>
<dbReference type="EMBL" id="BAHC01000200">
    <property type="protein sequence ID" value="GAB92995.1"/>
    <property type="molecule type" value="Genomic_DNA"/>
</dbReference>
<dbReference type="AlphaFoldDB" id="K6W1E8"/>
<dbReference type="OrthoDB" id="2588235at2"/>
<evidence type="ECO:0000313" key="2">
    <source>
        <dbReference type="EMBL" id="GAB92995.1"/>
    </source>
</evidence>